<dbReference type="SUPFAM" id="SSF111418">
    <property type="entry name" value="Hormone receptor domain"/>
    <property type="match status" value="1"/>
</dbReference>
<dbReference type="InterPro" id="IPR001879">
    <property type="entry name" value="GPCR_2_extracellular_dom"/>
</dbReference>
<dbReference type="PROSITE" id="PS50227">
    <property type="entry name" value="G_PROTEIN_RECEP_F2_3"/>
    <property type="match status" value="1"/>
</dbReference>
<reference evidence="2 3" key="1">
    <citation type="submission" date="2021-06" db="EMBL/GenBank/DDBJ databases">
        <title>Caerostris darwini draft genome.</title>
        <authorList>
            <person name="Kono N."/>
            <person name="Arakawa K."/>
        </authorList>
    </citation>
    <scope>NUCLEOTIDE SEQUENCE [LARGE SCALE GENOMIC DNA]</scope>
</reference>
<comment type="caution">
    <text evidence="2">The sequence shown here is derived from an EMBL/GenBank/DDBJ whole genome shotgun (WGS) entry which is preliminary data.</text>
</comment>
<evidence type="ECO:0000313" key="2">
    <source>
        <dbReference type="EMBL" id="GIX80126.1"/>
    </source>
</evidence>
<dbReference type="GO" id="GO:0016020">
    <property type="term" value="C:membrane"/>
    <property type="evidence" value="ECO:0007669"/>
    <property type="project" value="InterPro"/>
</dbReference>
<protein>
    <submittedName>
        <fullName evidence="2">C1A receptor, putative</fullName>
    </submittedName>
</protein>
<dbReference type="Proteomes" id="UP001054837">
    <property type="component" value="Unassembled WGS sequence"/>
</dbReference>
<evidence type="ECO:0000259" key="1">
    <source>
        <dbReference type="PROSITE" id="PS50227"/>
    </source>
</evidence>
<dbReference type="Gene3D" id="4.10.1240.10">
    <property type="entry name" value="GPCR, family 2, extracellular hormone receptor domain"/>
    <property type="match status" value="1"/>
</dbReference>
<keyword evidence="3" id="KW-1185">Reference proteome</keyword>
<evidence type="ECO:0000313" key="3">
    <source>
        <dbReference type="Proteomes" id="UP001054837"/>
    </source>
</evidence>
<dbReference type="InterPro" id="IPR036445">
    <property type="entry name" value="GPCR_2_extracell_dom_sf"/>
</dbReference>
<dbReference type="Pfam" id="PF02793">
    <property type="entry name" value="HRM"/>
    <property type="match status" value="1"/>
</dbReference>
<sequence>MLRNACQTGHIPRIVIDLGYRNNHVGVAFVASTVGLRQRFEKDCGRESCIDSWIDPFCAAAWDSFICWPPLSPGEMMSKPCPQMDTKGTIIGDAKHPDMFAVRTCAENGSWVENRTNFSLCITNMAVRICTLL</sequence>
<name>A0AAV4N8V4_9ARAC</name>
<accession>A0AAV4N8V4</accession>
<dbReference type="GO" id="GO:0004930">
    <property type="term" value="F:G protein-coupled receptor activity"/>
    <property type="evidence" value="ECO:0007669"/>
    <property type="project" value="InterPro"/>
</dbReference>
<dbReference type="EMBL" id="BPLQ01001270">
    <property type="protein sequence ID" value="GIX80126.1"/>
    <property type="molecule type" value="Genomic_DNA"/>
</dbReference>
<dbReference type="SMART" id="SM00008">
    <property type="entry name" value="HormR"/>
    <property type="match status" value="1"/>
</dbReference>
<proteinExistence type="predicted"/>
<organism evidence="2 3">
    <name type="scientific">Caerostris darwini</name>
    <dbReference type="NCBI Taxonomy" id="1538125"/>
    <lineage>
        <taxon>Eukaryota</taxon>
        <taxon>Metazoa</taxon>
        <taxon>Ecdysozoa</taxon>
        <taxon>Arthropoda</taxon>
        <taxon>Chelicerata</taxon>
        <taxon>Arachnida</taxon>
        <taxon>Araneae</taxon>
        <taxon>Araneomorphae</taxon>
        <taxon>Entelegynae</taxon>
        <taxon>Araneoidea</taxon>
        <taxon>Araneidae</taxon>
        <taxon>Caerostris</taxon>
    </lineage>
</organism>
<gene>
    <name evidence="2" type="ORF">CDAR_14071</name>
</gene>
<keyword evidence="2" id="KW-0675">Receptor</keyword>
<feature type="domain" description="G-protein coupled receptors family 2 profile 1" evidence="1">
    <location>
        <begin position="43"/>
        <end position="125"/>
    </location>
</feature>
<dbReference type="AlphaFoldDB" id="A0AAV4N8V4"/>